<dbReference type="RefSeq" id="XP_022308006.1">
    <property type="nucleotide sequence ID" value="XM_022452298.1"/>
</dbReference>
<dbReference type="GeneID" id="111114008"/>
<dbReference type="AlphaFoldDB" id="A0A8B8BYU2"/>
<evidence type="ECO:0000313" key="2">
    <source>
        <dbReference type="RefSeq" id="XP_022308006.1"/>
    </source>
</evidence>
<sequence>MLMLTHGHSNIQLVFVRQSYDADNNITLFDVLLTGPSDTERISGEPLVEVSRYRNSSVFKTEIQLEDSHRPRHLNLELNSASTSEWFTTIIVEQDISGLQDTFVGQSCKFEIQKEVAESIVTYSIRELERDNCRSSENAKEYIEVMTTFKVGLKNPKRDPSIYYIRHGADILKEYVNRTWTRLTFNEETMQRDGFEIFESYYEVEAYKLAKFANDTDIIF</sequence>
<dbReference type="KEGG" id="cvn:111114008"/>
<name>A0A8B8BYU2_CRAVI</name>
<reference evidence="2" key="1">
    <citation type="submission" date="2025-08" db="UniProtKB">
        <authorList>
            <consortium name="RefSeq"/>
        </authorList>
    </citation>
    <scope>IDENTIFICATION</scope>
    <source>
        <tissue evidence="2">Whole sample</tissue>
    </source>
</reference>
<protein>
    <submittedName>
        <fullName evidence="2">Uncharacterized protein LOC111114008</fullName>
    </submittedName>
</protein>
<accession>A0A8B8BYU2</accession>
<dbReference type="Proteomes" id="UP000694844">
    <property type="component" value="Chromosome 9"/>
</dbReference>
<gene>
    <name evidence="2" type="primary">LOC111114008</name>
</gene>
<organism evidence="1 2">
    <name type="scientific">Crassostrea virginica</name>
    <name type="common">Eastern oyster</name>
    <dbReference type="NCBI Taxonomy" id="6565"/>
    <lineage>
        <taxon>Eukaryota</taxon>
        <taxon>Metazoa</taxon>
        <taxon>Spiralia</taxon>
        <taxon>Lophotrochozoa</taxon>
        <taxon>Mollusca</taxon>
        <taxon>Bivalvia</taxon>
        <taxon>Autobranchia</taxon>
        <taxon>Pteriomorphia</taxon>
        <taxon>Ostreida</taxon>
        <taxon>Ostreoidea</taxon>
        <taxon>Ostreidae</taxon>
        <taxon>Crassostrea</taxon>
    </lineage>
</organism>
<evidence type="ECO:0000313" key="1">
    <source>
        <dbReference type="Proteomes" id="UP000694844"/>
    </source>
</evidence>
<proteinExistence type="predicted"/>
<keyword evidence="1" id="KW-1185">Reference proteome</keyword>